<dbReference type="Proteomes" id="UP000192923">
    <property type="component" value="Unassembled WGS sequence"/>
</dbReference>
<dbReference type="PANTHER" id="PTHR12815">
    <property type="entry name" value="SORTING AND ASSEMBLY MACHINERY SAMM50 PROTEIN FAMILY MEMBER"/>
    <property type="match status" value="1"/>
</dbReference>
<gene>
    <name evidence="6" type="ORF">SAMN02949497_2867</name>
</gene>
<dbReference type="STRING" id="1760988.SAMN02949497_2867"/>
<feature type="domain" description="POTRA" evidence="5">
    <location>
        <begin position="205"/>
        <end position="279"/>
    </location>
</feature>
<evidence type="ECO:0000313" key="6">
    <source>
        <dbReference type="EMBL" id="SMF95502.1"/>
    </source>
</evidence>
<name>A0A1Y6D4P0_9GAMM</name>
<dbReference type="InterPro" id="IPR034746">
    <property type="entry name" value="POTRA"/>
</dbReference>
<keyword evidence="2" id="KW-0812">Transmembrane</keyword>
<keyword evidence="2" id="KW-1134">Transmembrane beta strand</keyword>
<evidence type="ECO:0000256" key="4">
    <source>
        <dbReference type="SAM" id="SignalP"/>
    </source>
</evidence>
<proteinExistence type="predicted"/>
<dbReference type="PROSITE" id="PS51779">
    <property type="entry name" value="POTRA"/>
    <property type="match status" value="1"/>
</dbReference>
<dbReference type="Gene3D" id="2.40.160.50">
    <property type="entry name" value="membrane protein fhac: a member of the omp85/tpsb transporter family"/>
    <property type="match status" value="1"/>
</dbReference>
<dbReference type="PANTHER" id="PTHR12815:SF42">
    <property type="entry name" value="BACTERIAL SURFACE ANTIGEN (D15) DOMAIN-CONTAINING PROTEIN"/>
    <property type="match status" value="1"/>
</dbReference>
<organism evidence="6 7">
    <name type="scientific">Methylomagnum ishizawai</name>
    <dbReference type="NCBI Taxonomy" id="1760988"/>
    <lineage>
        <taxon>Bacteria</taxon>
        <taxon>Pseudomonadati</taxon>
        <taxon>Pseudomonadota</taxon>
        <taxon>Gammaproteobacteria</taxon>
        <taxon>Methylococcales</taxon>
        <taxon>Methylococcaceae</taxon>
        <taxon>Methylomagnum</taxon>
    </lineage>
</organism>
<dbReference type="RefSeq" id="WP_085213781.1">
    <property type="nucleotide sequence ID" value="NZ_FXAM01000001.1"/>
</dbReference>
<dbReference type="InterPro" id="IPR010827">
    <property type="entry name" value="BamA/TamA_POTRA"/>
</dbReference>
<dbReference type="OrthoDB" id="9803054at2"/>
<evidence type="ECO:0000313" key="7">
    <source>
        <dbReference type="Proteomes" id="UP000192923"/>
    </source>
</evidence>
<sequence length="606" mass="64471">MMRRIAALLLLGLTGPVAHAADPRTYTVLLDPTGDAALDRALADSSMLIGLRERAPVGPFALLVRAQEDQGRFETALHSFGYYQGKALTSIAGHPLDDPGLAEFLEHSPADPPVPVNIHIEPGTLFHLGQIDIQGLPAGAARPDIGIATGAPALAPPVLAAREKLLDGLRGQGYALAQVEAPVAFLHEDRRILDLEFHTDPGPRLDLGAIDIKGLQRMDEAFVRQRLQVYSGERYDPTALDAARRDLVALGVFSSVRVVDADKPDPAGRLPIAFEVKERPRRAANLNAAYSTDLGGSFAVLWQHRNLLGRAEQLNLTAGMTQIGGNSTTGIGYNFLAGFLKPDVWQRDQSLQASLGAVKQSLTAYDRQALTGDLLLSRKFAQHWSVSLGLAAEQERVTQEGETQDYTLLGLPGTLKYDDTDNLLDPTRGFRAAVLATPTQPLAGPQTEAFLSLQVSGSGYFDLGEPGRSVLAVRGLIGDVLGASADALPPDKRFYAGGSATVRGYKFLSVGPQFPDHKPQGGAAVVAGTVEFRQRFLDSYGAVVFVDAGQVAANSAPFTGTAGMGVGVGARYYTSIGPIRLDVAVPVVQVPNSGNFEIYIGLGQAF</sequence>
<dbReference type="EMBL" id="FXAM01000001">
    <property type="protein sequence ID" value="SMF95502.1"/>
    <property type="molecule type" value="Genomic_DNA"/>
</dbReference>
<dbReference type="Pfam" id="PF07244">
    <property type="entry name" value="POTRA"/>
    <property type="match status" value="1"/>
</dbReference>
<evidence type="ECO:0000259" key="5">
    <source>
        <dbReference type="PROSITE" id="PS51779"/>
    </source>
</evidence>
<keyword evidence="4" id="KW-0732">Signal</keyword>
<evidence type="ECO:0000256" key="3">
    <source>
        <dbReference type="ARBA" id="ARBA00023136"/>
    </source>
</evidence>
<feature type="chain" id="PRO_5012079823" evidence="4">
    <location>
        <begin position="21"/>
        <end position="606"/>
    </location>
</feature>
<evidence type="ECO:0000256" key="1">
    <source>
        <dbReference type="ARBA" id="ARBA00004370"/>
    </source>
</evidence>
<reference evidence="6 7" key="1">
    <citation type="submission" date="2016-12" db="EMBL/GenBank/DDBJ databases">
        <authorList>
            <person name="Song W.-J."/>
            <person name="Kurnit D.M."/>
        </authorList>
    </citation>
    <scope>NUCLEOTIDE SEQUENCE [LARGE SCALE GENOMIC DNA]</scope>
    <source>
        <strain evidence="6 7">175</strain>
    </source>
</reference>
<dbReference type="Pfam" id="PF01103">
    <property type="entry name" value="Omp85"/>
    <property type="match status" value="1"/>
</dbReference>
<accession>A0A1Y6D4P0</accession>
<dbReference type="InterPro" id="IPR000184">
    <property type="entry name" value="Bac_surfAg_D15"/>
</dbReference>
<feature type="signal peptide" evidence="4">
    <location>
        <begin position="1"/>
        <end position="20"/>
    </location>
</feature>
<dbReference type="AlphaFoldDB" id="A0A1Y6D4P0"/>
<evidence type="ECO:0000256" key="2">
    <source>
        <dbReference type="ARBA" id="ARBA00022452"/>
    </source>
</evidence>
<keyword evidence="3" id="KW-0472">Membrane</keyword>
<keyword evidence="7" id="KW-1185">Reference proteome</keyword>
<comment type="subcellular location">
    <subcellularLocation>
        <location evidence="1">Membrane</location>
    </subcellularLocation>
</comment>
<dbReference type="GO" id="GO:0019867">
    <property type="term" value="C:outer membrane"/>
    <property type="evidence" value="ECO:0007669"/>
    <property type="project" value="InterPro"/>
</dbReference>
<dbReference type="InterPro" id="IPR039910">
    <property type="entry name" value="D15-like"/>
</dbReference>
<dbReference type="Gene3D" id="3.10.20.310">
    <property type="entry name" value="membrane protein fhac"/>
    <property type="match status" value="1"/>
</dbReference>
<protein>
    <submittedName>
        <fullName evidence="6">Translocation and assembly module TamA</fullName>
    </submittedName>
</protein>